<comment type="caution">
    <text evidence="8">The sequence shown here is derived from an EMBL/GenBank/DDBJ whole genome shotgun (WGS) entry which is preliminary data.</text>
</comment>
<evidence type="ECO:0000259" key="7">
    <source>
        <dbReference type="PROSITE" id="PS50836"/>
    </source>
</evidence>
<keyword evidence="3 6" id="KW-0732">Signal</keyword>
<evidence type="ECO:0000313" key="8">
    <source>
        <dbReference type="EMBL" id="KAG6486800.1"/>
    </source>
</evidence>
<evidence type="ECO:0000256" key="1">
    <source>
        <dbReference type="ARBA" id="ARBA00004370"/>
    </source>
</evidence>
<evidence type="ECO:0000256" key="5">
    <source>
        <dbReference type="SAM" id="MobiDB-lite"/>
    </source>
</evidence>
<dbReference type="SMART" id="SM00664">
    <property type="entry name" value="DoH"/>
    <property type="match status" value="1"/>
</dbReference>
<dbReference type="CDD" id="cd09631">
    <property type="entry name" value="DOMON_DOH"/>
    <property type="match status" value="1"/>
</dbReference>
<name>A0A8J5KS94_ZINOF</name>
<feature type="compositionally biased region" description="Basic and acidic residues" evidence="5">
    <location>
        <begin position="198"/>
        <end position="207"/>
    </location>
</feature>
<dbReference type="InterPro" id="IPR045266">
    <property type="entry name" value="DOH_DOMON"/>
</dbReference>
<feature type="chain" id="PRO_5035323577" description="DOMON domain-containing protein" evidence="6">
    <location>
        <begin position="24"/>
        <end position="244"/>
    </location>
</feature>
<dbReference type="PANTHER" id="PTHR23130">
    <property type="entry name" value="CYTOCHROME B561 AND DOMON DOMAIN-CONTAINING PROTEIN"/>
    <property type="match status" value="1"/>
</dbReference>
<sequence>MDDDSSFFIIILLLSSFTFSANSQSDSCASQLSVGDLIPFSTSSLACVPAWTSERFFLRYAKTGPSLWSFVLSAPDGGAYVAIGFSPDGRMVGSSAVVGWMAGDGGAGMAVQYFLGGYSPDQCPAEEGNLTLVRGSPVVVSRSSRLYLAFQLNASRPEGVLVYAVGPENALPSAADGYLATHRSMASGSLNAPAADNGSEHGSRARGEAPSGGSGASVGCGSSGGRTSAGAIAIAMLLHHFLCC</sequence>
<organism evidence="8 9">
    <name type="scientific">Zingiber officinale</name>
    <name type="common">Ginger</name>
    <name type="synonym">Amomum zingiber</name>
    <dbReference type="NCBI Taxonomy" id="94328"/>
    <lineage>
        <taxon>Eukaryota</taxon>
        <taxon>Viridiplantae</taxon>
        <taxon>Streptophyta</taxon>
        <taxon>Embryophyta</taxon>
        <taxon>Tracheophyta</taxon>
        <taxon>Spermatophyta</taxon>
        <taxon>Magnoliopsida</taxon>
        <taxon>Liliopsida</taxon>
        <taxon>Zingiberales</taxon>
        <taxon>Zingiberaceae</taxon>
        <taxon>Zingiber</taxon>
    </lineage>
</organism>
<dbReference type="PANTHER" id="PTHR23130:SF154">
    <property type="entry name" value="OS01G0895200 PROTEIN"/>
    <property type="match status" value="1"/>
</dbReference>
<dbReference type="AlphaFoldDB" id="A0A8J5KS94"/>
<dbReference type="OrthoDB" id="19261at2759"/>
<keyword evidence="2" id="KW-0813">Transport</keyword>
<keyword evidence="4" id="KW-0472">Membrane</keyword>
<feature type="domain" description="DOMON" evidence="7">
    <location>
        <begin position="54"/>
        <end position="166"/>
    </location>
</feature>
<dbReference type="InterPro" id="IPR005018">
    <property type="entry name" value="DOMON_domain"/>
</dbReference>
<evidence type="ECO:0000256" key="6">
    <source>
        <dbReference type="SAM" id="SignalP"/>
    </source>
</evidence>
<keyword evidence="9" id="KW-1185">Reference proteome</keyword>
<gene>
    <name evidence="8" type="ORF">ZIOFF_055380</name>
</gene>
<protein>
    <recommendedName>
        <fullName evidence="7">DOMON domain-containing protein</fullName>
    </recommendedName>
</protein>
<reference evidence="8 9" key="1">
    <citation type="submission" date="2020-08" db="EMBL/GenBank/DDBJ databases">
        <title>Plant Genome Project.</title>
        <authorList>
            <person name="Zhang R.-G."/>
        </authorList>
    </citation>
    <scope>NUCLEOTIDE SEQUENCE [LARGE SCALE GENOMIC DNA]</scope>
    <source>
        <tissue evidence="8">Rhizome</tissue>
    </source>
</reference>
<feature type="signal peptide" evidence="6">
    <location>
        <begin position="1"/>
        <end position="23"/>
    </location>
</feature>
<comment type="subcellular location">
    <subcellularLocation>
        <location evidence="1">Membrane</location>
    </subcellularLocation>
</comment>
<proteinExistence type="predicted"/>
<dbReference type="EMBL" id="JACMSC010000015">
    <property type="protein sequence ID" value="KAG6486800.1"/>
    <property type="molecule type" value="Genomic_DNA"/>
</dbReference>
<feature type="compositionally biased region" description="Gly residues" evidence="5">
    <location>
        <begin position="210"/>
        <end position="220"/>
    </location>
</feature>
<evidence type="ECO:0000256" key="4">
    <source>
        <dbReference type="ARBA" id="ARBA00023136"/>
    </source>
</evidence>
<dbReference type="Proteomes" id="UP000734854">
    <property type="component" value="Unassembled WGS sequence"/>
</dbReference>
<evidence type="ECO:0000256" key="3">
    <source>
        <dbReference type="ARBA" id="ARBA00022729"/>
    </source>
</evidence>
<dbReference type="GO" id="GO:0016020">
    <property type="term" value="C:membrane"/>
    <property type="evidence" value="ECO:0007669"/>
    <property type="project" value="UniProtKB-SubCell"/>
</dbReference>
<accession>A0A8J5KS94</accession>
<dbReference type="Pfam" id="PF03351">
    <property type="entry name" value="DOMON"/>
    <property type="match status" value="1"/>
</dbReference>
<evidence type="ECO:0000256" key="2">
    <source>
        <dbReference type="ARBA" id="ARBA00022448"/>
    </source>
</evidence>
<evidence type="ECO:0000313" key="9">
    <source>
        <dbReference type="Proteomes" id="UP000734854"/>
    </source>
</evidence>
<dbReference type="PROSITE" id="PS50836">
    <property type="entry name" value="DOMON"/>
    <property type="match status" value="1"/>
</dbReference>
<feature type="region of interest" description="Disordered" evidence="5">
    <location>
        <begin position="189"/>
        <end position="220"/>
    </location>
</feature>